<feature type="compositionally biased region" description="Acidic residues" evidence="12">
    <location>
        <begin position="629"/>
        <end position="641"/>
    </location>
</feature>
<reference evidence="14 15" key="1">
    <citation type="submission" date="2022-01" db="EMBL/GenBank/DDBJ databases">
        <title>A chromosome-scale genome assembly of the false clownfish, Amphiprion ocellaris.</title>
        <authorList>
            <person name="Ryu T."/>
        </authorList>
    </citation>
    <scope>NUCLEOTIDE SEQUENCE [LARGE SCALE GENOMIC DNA]</scope>
</reference>
<evidence type="ECO:0000256" key="6">
    <source>
        <dbReference type="ARBA" id="ARBA00022833"/>
    </source>
</evidence>
<evidence type="ECO:0000256" key="5">
    <source>
        <dbReference type="ARBA" id="ARBA00022771"/>
    </source>
</evidence>
<evidence type="ECO:0000256" key="1">
    <source>
        <dbReference type="ARBA" id="ARBA00004123"/>
    </source>
</evidence>
<dbReference type="InterPro" id="IPR013087">
    <property type="entry name" value="Znf_C2H2_type"/>
</dbReference>
<evidence type="ECO:0000256" key="12">
    <source>
        <dbReference type="SAM" id="MobiDB-lite"/>
    </source>
</evidence>
<name>A0AAQ5Y306_AMPOC</name>
<evidence type="ECO:0000256" key="3">
    <source>
        <dbReference type="ARBA" id="ARBA00022723"/>
    </source>
</evidence>
<dbReference type="Pfam" id="PF16624">
    <property type="entry name" value="zf-C2H2_assoc2"/>
    <property type="match status" value="1"/>
</dbReference>
<keyword evidence="5 11" id="KW-0863">Zinc-finger</keyword>
<dbReference type="PANTHER" id="PTHR21020">
    <property type="entry name" value="ZINC FINGER PROTEIN 800"/>
    <property type="match status" value="1"/>
</dbReference>
<evidence type="ECO:0000313" key="14">
    <source>
        <dbReference type="Ensembl" id="ENSAOCP00000047387.1"/>
    </source>
</evidence>
<evidence type="ECO:0000256" key="9">
    <source>
        <dbReference type="ARBA" id="ARBA00023163"/>
    </source>
</evidence>
<feature type="region of interest" description="Disordered" evidence="12">
    <location>
        <begin position="128"/>
        <end position="150"/>
    </location>
</feature>
<dbReference type="PROSITE" id="PS50157">
    <property type="entry name" value="ZINC_FINGER_C2H2_2"/>
    <property type="match status" value="5"/>
</dbReference>
<sequence>MAASTLSCSQVAGSQHHLRAWSPAIRRKSCQTVRRQWPLPHRSQVYAGSDRVVQQASLGSMVKVQKSAGRKSSDCLRRQTGGQTEMELHSDTQRPPQVQPRGGDQSSDQAPLQTSDSAEVLLETWDQREPPVDGQDPANGQSKPLWKPIPPLLPAPHRNANGRTRDQSCQTEELFLQTGACSQGLCVEPGDPPLLQQPLQTSKSGIQQIIECFRSGTSQLKHMLLREVDTIFECKLCRSLFRGLPNLITHKEYYCLSRLPEPDGSSGDDRQSVAMKDLLDAIYPRNERPDYVVRLEPIQTTTKAVFQYITTEEELARYPSHTPSARESPVAWEGEPVEGVDNNQANQPGGAENQSSPGPNQGQRRWEPEEEAKEEPSKPEDEGSNSGVEDVTISCCLCGQDFNSRRSIRRHCRKMHQTKLEELRKFTETRTVPTSLLSMVKGRPRTLSTPTGKSCPVCLKTFATKANVRRHFDEVHRGLRRDAITPSIASRPGQPFTLEVTPPRKTSNASPTRAPSSKTTPVNSKATPSNQNQAKPQTQPPAAPQANSTSCRCTLCKRNYSSQLMLKRHMRIVHKIYSIKSNRSAPTPTPTTAAATPTSSSSSSGNNSSNNSTNTVAPSNNVRVKEEAVEPSDDEDEEDIDSSPVPSPSDGTVATKGVPVVQNALKVKEEEPPSSPKMTPSLPSSSSSSSRGSNMSGGGAGKMTKLSVGFDFKQLFCKLCKRQFSSRQNLTKHIELHTDGNDIFIKFYRCPLCRYESRRKRDVLRHVTVVHKKSSSYLAKIMPKLESRAVKRLAEAVLNSTNKRTSSSVKEEVNGRHVSSSPSSSPSPPVTRKQECSTSALTPASASSSSSLSSSSSSSVPPPAAATRKQQEISSPVFTPSPPITRKQERQQTHQHRPVSPPLTRRSEKHSHQRSSSSSTASSSSQTPHTRRHDTQSESSSTTSSTEVRVTKNFSLHACDQCGRAFAKKLYLESHKRSHRNAATAAASRRKGVSTRSKSLVW</sequence>
<evidence type="ECO:0000256" key="8">
    <source>
        <dbReference type="ARBA" id="ARBA00023125"/>
    </source>
</evidence>
<feature type="region of interest" description="Disordered" evidence="12">
    <location>
        <begin position="63"/>
        <end position="114"/>
    </location>
</feature>
<keyword evidence="10" id="KW-0539">Nucleus</keyword>
<dbReference type="PROSITE" id="PS00028">
    <property type="entry name" value="ZINC_FINGER_C2H2_1"/>
    <property type="match status" value="5"/>
</dbReference>
<keyword evidence="8" id="KW-0238">DNA-binding</keyword>
<organism evidence="14 15">
    <name type="scientific">Amphiprion ocellaris</name>
    <name type="common">Clown anemonefish</name>
    <dbReference type="NCBI Taxonomy" id="80972"/>
    <lineage>
        <taxon>Eukaryota</taxon>
        <taxon>Metazoa</taxon>
        <taxon>Chordata</taxon>
        <taxon>Craniata</taxon>
        <taxon>Vertebrata</taxon>
        <taxon>Euteleostomi</taxon>
        <taxon>Actinopterygii</taxon>
        <taxon>Neopterygii</taxon>
        <taxon>Teleostei</taxon>
        <taxon>Neoteleostei</taxon>
        <taxon>Acanthomorphata</taxon>
        <taxon>Ovalentaria</taxon>
        <taxon>Pomacentridae</taxon>
        <taxon>Amphiprion</taxon>
    </lineage>
</organism>
<feature type="region of interest" description="Disordered" evidence="12">
    <location>
        <begin position="980"/>
        <end position="1002"/>
    </location>
</feature>
<dbReference type="Pfam" id="PF13912">
    <property type="entry name" value="zf-C2H2_6"/>
    <property type="match status" value="1"/>
</dbReference>
<evidence type="ECO:0000256" key="11">
    <source>
        <dbReference type="PROSITE-ProRule" id="PRU00042"/>
    </source>
</evidence>
<accession>A0AAQ5Y306</accession>
<gene>
    <name evidence="14" type="primary">ZNF800</name>
</gene>
<keyword evidence="7" id="KW-0805">Transcription regulation</keyword>
<evidence type="ECO:0000256" key="7">
    <source>
        <dbReference type="ARBA" id="ARBA00023015"/>
    </source>
</evidence>
<feature type="domain" description="C2H2-type" evidence="13">
    <location>
        <begin position="957"/>
        <end position="984"/>
    </location>
</feature>
<feature type="domain" description="C2H2-type" evidence="13">
    <location>
        <begin position="453"/>
        <end position="481"/>
    </location>
</feature>
<proteinExistence type="inferred from homology"/>
<protein>
    <submittedName>
        <fullName evidence="14">Zinc finger protein 800</fullName>
    </submittedName>
</protein>
<dbReference type="SUPFAM" id="SSF57667">
    <property type="entry name" value="beta-beta-alpha zinc fingers"/>
    <property type="match status" value="2"/>
</dbReference>
<dbReference type="GO" id="GO:0003677">
    <property type="term" value="F:DNA binding"/>
    <property type="evidence" value="ECO:0007669"/>
    <property type="project" value="UniProtKB-KW"/>
</dbReference>
<comment type="subcellular location">
    <subcellularLocation>
        <location evidence="1">Nucleus</location>
    </subcellularLocation>
</comment>
<evidence type="ECO:0000256" key="10">
    <source>
        <dbReference type="ARBA" id="ARBA00023242"/>
    </source>
</evidence>
<evidence type="ECO:0000313" key="15">
    <source>
        <dbReference type="Proteomes" id="UP001501940"/>
    </source>
</evidence>
<dbReference type="InterPro" id="IPR036236">
    <property type="entry name" value="Znf_C2H2_sf"/>
</dbReference>
<feature type="compositionally biased region" description="Low complexity" evidence="12">
    <location>
        <begin position="937"/>
        <end position="947"/>
    </location>
</feature>
<keyword evidence="15" id="KW-1185">Reference proteome</keyword>
<reference evidence="14" key="2">
    <citation type="submission" date="2025-08" db="UniProtKB">
        <authorList>
            <consortium name="Ensembl"/>
        </authorList>
    </citation>
    <scope>IDENTIFICATION</scope>
</reference>
<feature type="compositionally biased region" description="Low complexity" evidence="12">
    <location>
        <begin position="837"/>
        <end position="859"/>
    </location>
</feature>
<dbReference type="GO" id="GO:0008270">
    <property type="term" value="F:zinc ion binding"/>
    <property type="evidence" value="ECO:0007669"/>
    <property type="project" value="UniProtKB-KW"/>
</dbReference>
<dbReference type="Ensembl" id="ENSAOCT00000034325.1">
    <property type="protein sequence ID" value="ENSAOCP00000047387.1"/>
    <property type="gene ID" value="ENSAOCG00000007599.2"/>
</dbReference>
<dbReference type="Proteomes" id="UP001501940">
    <property type="component" value="Chromosome 21"/>
</dbReference>
<feature type="compositionally biased region" description="Polar residues" evidence="12">
    <location>
        <begin position="104"/>
        <end position="114"/>
    </location>
</feature>
<comment type="similarity">
    <text evidence="2">Belongs to the krueppel C2H2-type zinc-finger protein family.</text>
</comment>
<dbReference type="AlphaFoldDB" id="A0AAQ5Y306"/>
<feature type="domain" description="C2H2-type" evidence="13">
    <location>
        <begin position="393"/>
        <end position="421"/>
    </location>
</feature>
<dbReference type="SMART" id="SM00355">
    <property type="entry name" value="ZnF_C2H2"/>
    <property type="match status" value="7"/>
</dbReference>
<feature type="compositionally biased region" description="Polar residues" evidence="12">
    <location>
        <begin position="504"/>
        <end position="529"/>
    </location>
</feature>
<keyword evidence="3" id="KW-0479">Metal-binding</keyword>
<feature type="compositionally biased region" description="Polar residues" evidence="12">
    <location>
        <begin position="341"/>
        <end position="363"/>
    </location>
</feature>
<keyword evidence="9" id="KW-0804">Transcription</keyword>
<dbReference type="GeneTree" id="ENSGT00390000008140"/>
<evidence type="ECO:0000256" key="2">
    <source>
        <dbReference type="ARBA" id="ARBA00006991"/>
    </source>
</evidence>
<dbReference type="PANTHER" id="PTHR21020:SF0">
    <property type="entry name" value="ZINC FINGER PROTEIN 800"/>
    <property type="match status" value="1"/>
</dbReference>
<feature type="domain" description="C2H2-type" evidence="13">
    <location>
        <begin position="551"/>
        <end position="574"/>
    </location>
</feature>
<feature type="region of interest" description="Disordered" evidence="12">
    <location>
        <begin position="483"/>
        <end position="550"/>
    </location>
</feature>
<dbReference type="Gene3D" id="3.30.160.60">
    <property type="entry name" value="Classic Zinc Finger"/>
    <property type="match status" value="2"/>
</dbReference>
<dbReference type="InterPro" id="IPR041697">
    <property type="entry name" value="Znf-C2H2_11"/>
</dbReference>
<feature type="compositionally biased region" description="Low complexity" evidence="12">
    <location>
        <begin position="914"/>
        <end position="928"/>
    </location>
</feature>
<feature type="region of interest" description="Disordered" evidence="12">
    <location>
        <begin position="581"/>
        <end position="700"/>
    </location>
</feature>
<evidence type="ECO:0000256" key="4">
    <source>
        <dbReference type="ARBA" id="ARBA00022737"/>
    </source>
</evidence>
<keyword evidence="4" id="KW-0677">Repeat</keyword>
<dbReference type="GO" id="GO:0005634">
    <property type="term" value="C:nucleus"/>
    <property type="evidence" value="ECO:0007669"/>
    <property type="project" value="UniProtKB-SubCell"/>
</dbReference>
<keyword evidence="6" id="KW-0862">Zinc</keyword>
<feature type="domain" description="C2H2-type" evidence="13">
    <location>
        <begin position="715"/>
        <end position="742"/>
    </location>
</feature>
<feature type="compositionally biased region" description="Low complexity" evidence="12">
    <location>
        <begin position="581"/>
        <end position="621"/>
    </location>
</feature>
<dbReference type="InterPro" id="IPR039149">
    <property type="entry name" value="ZNF800"/>
</dbReference>
<feature type="region of interest" description="Disordered" evidence="12">
    <location>
        <begin position="800"/>
        <end position="948"/>
    </location>
</feature>
<feature type="compositionally biased region" description="Low complexity" evidence="12">
    <location>
        <begin position="676"/>
        <end position="694"/>
    </location>
</feature>
<dbReference type="Pfam" id="PF00096">
    <property type="entry name" value="zf-C2H2"/>
    <property type="match status" value="1"/>
</dbReference>
<dbReference type="Pfam" id="PF16622">
    <property type="entry name" value="zf-C2H2_11"/>
    <property type="match status" value="1"/>
</dbReference>
<feature type="region of interest" description="Disordered" evidence="12">
    <location>
        <begin position="317"/>
        <end position="388"/>
    </location>
</feature>
<reference evidence="14" key="3">
    <citation type="submission" date="2025-09" db="UniProtKB">
        <authorList>
            <consortium name="Ensembl"/>
        </authorList>
    </citation>
    <scope>IDENTIFICATION</scope>
</reference>
<evidence type="ECO:0000259" key="13">
    <source>
        <dbReference type="PROSITE" id="PS50157"/>
    </source>
</evidence>